<keyword evidence="2" id="KW-1185">Reference proteome</keyword>
<sequence length="63" mass="6875">MVAMISAHSAGHAYTPDGRLVRADFINGHWVATRFTPDLRIDNEVVGSDEGVHALVNTWTKGL</sequence>
<accession>A0A088F8U8</accession>
<dbReference type="KEGG" id="vg:23679100"/>
<organism evidence="1 2">
    <name type="scientific">Mycobacterium phage Squirty</name>
    <dbReference type="NCBI Taxonomy" id="1527512"/>
    <lineage>
        <taxon>Viruses</taxon>
        <taxon>Duplodnaviria</taxon>
        <taxon>Heunggongvirae</taxon>
        <taxon>Uroviricota</taxon>
        <taxon>Caudoviricetes</taxon>
        <taxon>Gracegardnervirinae</taxon>
        <taxon>Squirtyvirus</taxon>
        <taxon>Squirtyvirus squirty</taxon>
        <taxon>Mycobacterium virus Squirty</taxon>
    </lineage>
</organism>
<dbReference type="Proteomes" id="UP000029348">
    <property type="component" value="Segment"/>
</dbReference>
<name>A0A088F8U8_9CAUD</name>
<evidence type="ECO:0000313" key="2">
    <source>
        <dbReference type="Proteomes" id="UP000029348"/>
    </source>
</evidence>
<dbReference type="RefSeq" id="YP_009124597.1">
    <property type="nucleotide sequence ID" value="NC_026588.1"/>
</dbReference>
<evidence type="ECO:0000313" key="1">
    <source>
        <dbReference type="EMBL" id="AIM40992.1"/>
    </source>
</evidence>
<protein>
    <submittedName>
        <fullName evidence="1">Uncharacterized protein</fullName>
    </submittedName>
</protein>
<dbReference type="GeneID" id="23679100"/>
<gene>
    <name evidence="1" type="primary">45</name>
    <name evidence="1" type="ORF">PBI_SQUIRTY_45</name>
</gene>
<dbReference type="EMBL" id="KM101124">
    <property type="protein sequence ID" value="AIM40992.1"/>
    <property type="molecule type" value="Genomic_DNA"/>
</dbReference>
<proteinExistence type="predicted"/>
<reference evidence="1 2" key="1">
    <citation type="submission" date="2014-07" db="EMBL/GenBank/DDBJ databases">
        <authorList>
            <person name="Nurko I."/>
            <person name="Arora N."/>
            <person name="Mosteller S."/>
            <person name="Bari R."/>
            <person name="McNulty L."/>
            <person name="Schmidt T."/>
            <person name="Mehalik H."/>
            <person name="Reinhart E."/>
            <person name="Winders D.C."/>
            <person name="Nootbar H.A."/>
            <person name="Reilly M.A."/>
            <person name="Gough E."/>
            <person name="Gregory S."/>
            <person name="Harbaugh B."/>
            <person name="Kaur B."/>
            <person name="Siesel C."/>
            <person name="Warwar S."/>
            <person name="Breitenberger C.A."/>
            <person name="Daniels C.J."/>
            <person name="Ball S.L."/>
            <person name="Buck G.A."/>
            <person name="Campbell R."/>
            <person name="Carvalho M.R."/>
            <person name="Duckworth R.A."/>
            <person name="Dunn T."/>
            <person name="Halpern C."/>
            <person name="Johnson A."/>
            <person name="Kiflezghi M.G."/>
            <person name="Lee V."/>
            <person name="Loviza R.A."/>
            <person name="Serrano M.G."/>
            <person name="Shah Z.V."/>
            <person name="Sharma K."/>
            <person name="Voegtly L.J."/>
            <person name="Walstead R."/>
            <person name="Wang Y.P."/>
            <person name="Bradley K.W."/>
            <person name="Barker L.P."/>
            <person name="Asai D.J."/>
            <person name="Bowman C.A."/>
            <person name="Russell D.A."/>
            <person name="Pope W.H."/>
            <person name="Jacobs-Sera D."/>
            <person name="Hendrix R.W."/>
            <person name="Hatfull G.F."/>
        </authorList>
    </citation>
    <scope>NUCLEOTIDE SEQUENCE [LARGE SCALE GENOMIC DNA]</scope>
</reference>